<proteinExistence type="predicted"/>
<dbReference type="GO" id="GO:0003824">
    <property type="term" value="F:catalytic activity"/>
    <property type="evidence" value="ECO:0007669"/>
    <property type="project" value="InterPro"/>
</dbReference>
<dbReference type="SUPFAM" id="SSF52777">
    <property type="entry name" value="CoA-dependent acyltransferases"/>
    <property type="match status" value="1"/>
</dbReference>
<sequence>MALTPEQKQLWFASVSDRSDSQSLHETALLRFRGPLQQQAFNQAVQTIVNRHEALHIFMSGDGETQVFAPVMKAEIPLHDFTSYRPDEQEQHIRAWMIKDSETPFAMTPGKPLFRIHLLKISDEEHLGVFTFHHFIADGWSISVFIQELEHIYSALVRHADYNLPDPVPFRNYVVWQQDQLKAGKKRPLLFGQQCKKSSSLSSICHLR</sequence>
<keyword evidence="1" id="KW-0677">Repeat</keyword>
<dbReference type="PANTHER" id="PTHR45527">
    <property type="entry name" value="NONRIBOSOMAL PEPTIDE SYNTHETASE"/>
    <property type="match status" value="1"/>
</dbReference>
<accession>A0AAE9TI78</accession>
<reference evidence="3" key="1">
    <citation type="submission" date="2022-11" db="EMBL/GenBank/DDBJ databases">
        <authorList>
            <person name="Vasilchenko N.G."/>
            <person name="Prazdnova E.V."/>
            <person name="Gorovtsov A.V."/>
            <person name="Chistyakov V.A."/>
            <person name="Pak M.L."/>
        </authorList>
    </citation>
    <scope>NUCLEOTIDE SEQUENCE</scope>
    <source>
        <strain evidence="3">R 4.5</strain>
    </source>
</reference>
<dbReference type="PANTHER" id="PTHR45527:SF1">
    <property type="entry name" value="FATTY ACID SYNTHASE"/>
    <property type="match status" value="1"/>
</dbReference>
<dbReference type="GO" id="GO:0005737">
    <property type="term" value="C:cytoplasm"/>
    <property type="evidence" value="ECO:0007669"/>
    <property type="project" value="TreeGrafter"/>
</dbReference>
<protein>
    <submittedName>
        <fullName evidence="3">Condensation domain-containing protein</fullName>
    </submittedName>
</protein>
<organism evidence="3">
    <name type="scientific">Paenibacillus polymyxa</name>
    <name type="common">Bacillus polymyxa</name>
    <dbReference type="NCBI Taxonomy" id="1406"/>
    <lineage>
        <taxon>Bacteria</taxon>
        <taxon>Bacillati</taxon>
        <taxon>Bacillota</taxon>
        <taxon>Bacilli</taxon>
        <taxon>Bacillales</taxon>
        <taxon>Paenibacillaceae</taxon>
        <taxon>Paenibacillus</taxon>
    </lineage>
</organism>
<evidence type="ECO:0000256" key="1">
    <source>
        <dbReference type="ARBA" id="ARBA00022737"/>
    </source>
</evidence>
<feature type="domain" description="Condensation" evidence="2">
    <location>
        <begin position="2"/>
        <end position="182"/>
    </location>
</feature>
<evidence type="ECO:0000313" key="3">
    <source>
        <dbReference type="EMBL" id="UZP76629.1"/>
    </source>
</evidence>
<gene>
    <name evidence="3" type="ORF">MF626_06290</name>
</gene>
<dbReference type="GO" id="GO:0031177">
    <property type="term" value="F:phosphopantetheine binding"/>
    <property type="evidence" value="ECO:0007669"/>
    <property type="project" value="TreeGrafter"/>
</dbReference>
<dbReference type="InterPro" id="IPR023213">
    <property type="entry name" value="CAT-like_dom_sf"/>
</dbReference>
<dbReference type="GO" id="GO:0044550">
    <property type="term" value="P:secondary metabolite biosynthetic process"/>
    <property type="evidence" value="ECO:0007669"/>
    <property type="project" value="TreeGrafter"/>
</dbReference>
<dbReference type="Gene3D" id="3.30.559.10">
    <property type="entry name" value="Chloramphenicol acetyltransferase-like domain"/>
    <property type="match status" value="1"/>
</dbReference>
<dbReference type="GO" id="GO:0043041">
    <property type="term" value="P:amino acid activation for nonribosomal peptide biosynthetic process"/>
    <property type="evidence" value="ECO:0007669"/>
    <property type="project" value="TreeGrafter"/>
</dbReference>
<dbReference type="EMBL" id="CP097770">
    <property type="protein sequence ID" value="UZP76629.1"/>
    <property type="molecule type" value="Genomic_DNA"/>
</dbReference>
<dbReference type="AlphaFoldDB" id="A0AAE9TI78"/>
<name>A0AAE9TI78_PAEPO</name>
<dbReference type="InterPro" id="IPR001242">
    <property type="entry name" value="Condensation_dom"/>
</dbReference>
<evidence type="ECO:0000259" key="2">
    <source>
        <dbReference type="Pfam" id="PF00668"/>
    </source>
</evidence>
<dbReference type="GO" id="GO:0008610">
    <property type="term" value="P:lipid biosynthetic process"/>
    <property type="evidence" value="ECO:0007669"/>
    <property type="project" value="UniProtKB-ARBA"/>
</dbReference>
<dbReference type="Pfam" id="PF00668">
    <property type="entry name" value="Condensation"/>
    <property type="match status" value="1"/>
</dbReference>